<evidence type="ECO:0000313" key="2">
    <source>
        <dbReference type="EMBL" id="TWT77878.1"/>
    </source>
</evidence>
<keyword evidence="1" id="KW-0732">Signal</keyword>
<accession>A0A5C5YSI5</accession>
<sequence precursor="true">MNAPIRCRLPRLSTLALTLLAIPAGPLAAQPPEEATMLPGQPLSERQVGEFAHLALEGIPREFPNKPSNVMTGPETVLGPRQMHPVFYGSFDWHSSVHGHWMLVRLAKTSPDAEVVGDARALLDRQLTAEGLAAEAAYFDEKQNRSFERMYGWAWTLRLAAELRTWPDADAQRWAANLRPLEERVVELTKDYLPRLTYPIRTGVHPDTAFALAQTLDYARAVGETELETQVVEFAKAKYLADRDYPARFEPSGEDFFSPACNEADLMRRVLPPAEFAEWLEQFLPGLGDADAPSNALLTPAVVSDVTDPKIVHLAGLNLSRGWTQNGVLAGLPADDPRRAALEASVAAHTRAGLEYVFSGHYEGEHWLATFAVYLLTESGVAE</sequence>
<dbReference type="Pfam" id="PF11199">
    <property type="entry name" value="DUF2891"/>
    <property type="match status" value="1"/>
</dbReference>
<protein>
    <recommendedName>
        <fullName evidence="4">DUF2891 domain-containing protein</fullName>
    </recommendedName>
</protein>
<proteinExistence type="predicted"/>
<evidence type="ECO:0000256" key="1">
    <source>
        <dbReference type="SAM" id="SignalP"/>
    </source>
</evidence>
<dbReference type="AlphaFoldDB" id="A0A5C5YSI5"/>
<evidence type="ECO:0008006" key="4">
    <source>
        <dbReference type="Google" id="ProtNLM"/>
    </source>
</evidence>
<evidence type="ECO:0000313" key="3">
    <source>
        <dbReference type="Proteomes" id="UP000318478"/>
    </source>
</evidence>
<name>A0A5C5YSI5_9BACT</name>
<dbReference type="EMBL" id="SJPO01000003">
    <property type="protein sequence ID" value="TWT77878.1"/>
    <property type="molecule type" value="Genomic_DNA"/>
</dbReference>
<feature type="chain" id="PRO_5023134486" description="DUF2891 domain-containing protein" evidence="1">
    <location>
        <begin position="29"/>
        <end position="383"/>
    </location>
</feature>
<keyword evidence="3" id="KW-1185">Reference proteome</keyword>
<reference evidence="2 3" key="1">
    <citation type="submission" date="2019-02" db="EMBL/GenBank/DDBJ databases">
        <title>Deep-cultivation of Planctomycetes and their phenomic and genomic characterization uncovers novel biology.</title>
        <authorList>
            <person name="Wiegand S."/>
            <person name="Jogler M."/>
            <person name="Boedeker C."/>
            <person name="Pinto D."/>
            <person name="Vollmers J."/>
            <person name="Rivas-Marin E."/>
            <person name="Kohn T."/>
            <person name="Peeters S.H."/>
            <person name="Heuer A."/>
            <person name="Rast P."/>
            <person name="Oberbeckmann S."/>
            <person name="Bunk B."/>
            <person name="Jeske O."/>
            <person name="Meyerdierks A."/>
            <person name="Storesund J.E."/>
            <person name="Kallscheuer N."/>
            <person name="Luecker S."/>
            <person name="Lage O.M."/>
            <person name="Pohl T."/>
            <person name="Merkel B.J."/>
            <person name="Hornburger P."/>
            <person name="Mueller R.-W."/>
            <person name="Bruemmer F."/>
            <person name="Labrenz M."/>
            <person name="Spormann A.M."/>
            <person name="Op Den Camp H."/>
            <person name="Overmann J."/>
            <person name="Amann R."/>
            <person name="Jetten M.S.M."/>
            <person name="Mascher T."/>
            <person name="Medema M.H."/>
            <person name="Devos D.P."/>
            <person name="Kaster A.-K."/>
            <person name="Ovreas L."/>
            <person name="Rohde M."/>
            <person name="Galperin M.Y."/>
            <person name="Jogler C."/>
        </authorList>
    </citation>
    <scope>NUCLEOTIDE SEQUENCE [LARGE SCALE GENOMIC DNA]</scope>
    <source>
        <strain evidence="2 3">Pla123a</strain>
    </source>
</reference>
<dbReference type="InterPro" id="IPR021365">
    <property type="entry name" value="DUF2891"/>
</dbReference>
<feature type="signal peptide" evidence="1">
    <location>
        <begin position="1"/>
        <end position="28"/>
    </location>
</feature>
<organism evidence="2 3">
    <name type="scientific">Posidoniimonas polymericola</name>
    <dbReference type="NCBI Taxonomy" id="2528002"/>
    <lineage>
        <taxon>Bacteria</taxon>
        <taxon>Pseudomonadati</taxon>
        <taxon>Planctomycetota</taxon>
        <taxon>Planctomycetia</taxon>
        <taxon>Pirellulales</taxon>
        <taxon>Lacipirellulaceae</taxon>
        <taxon>Posidoniimonas</taxon>
    </lineage>
</organism>
<comment type="caution">
    <text evidence="2">The sequence shown here is derived from an EMBL/GenBank/DDBJ whole genome shotgun (WGS) entry which is preliminary data.</text>
</comment>
<gene>
    <name evidence="2" type="ORF">Pla123a_16760</name>
</gene>
<dbReference type="Proteomes" id="UP000318478">
    <property type="component" value="Unassembled WGS sequence"/>
</dbReference>